<reference evidence="7" key="1">
    <citation type="journal article" date="2014" name="PLoS ONE">
        <title>Transcriptome-Based Identification of ABC Transporters in the Western Tarnished Plant Bug Lygus hesperus.</title>
        <authorList>
            <person name="Hull J.J."/>
            <person name="Chaney K."/>
            <person name="Geib S.M."/>
            <person name="Fabrick J.A."/>
            <person name="Brent C.S."/>
            <person name="Walsh D."/>
            <person name="Lavine L.C."/>
        </authorList>
    </citation>
    <scope>NUCLEOTIDE SEQUENCE</scope>
</reference>
<dbReference type="InterPro" id="IPR039109">
    <property type="entry name" value="Ribosomal_eL30-like"/>
</dbReference>
<dbReference type="EMBL" id="GBHO01015913">
    <property type="protein sequence ID" value="JAG27691.1"/>
    <property type="molecule type" value="Transcribed_RNA"/>
</dbReference>
<evidence type="ECO:0000256" key="5">
    <source>
        <dbReference type="ARBA" id="ARBA00035336"/>
    </source>
</evidence>
<keyword evidence="2 7" id="KW-0689">Ribosomal protein</keyword>
<dbReference type="GO" id="GO:0003735">
    <property type="term" value="F:structural constituent of ribosome"/>
    <property type="evidence" value="ECO:0007669"/>
    <property type="project" value="InterPro"/>
</dbReference>
<dbReference type="GO" id="GO:0003723">
    <property type="term" value="F:RNA binding"/>
    <property type="evidence" value="ECO:0007669"/>
    <property type="project" value="InterPro"/>
</dbReference>
<evidence type="ECO:0000256" key="3">
    <source>
        <dbReference type="ARBA" id="ARBA00023274"/>
    </source>
</evidence>
<evidence type="ECO:0000313" key="7">
    <source>
        <dbReference type="EMBL" id="JAG27691.1"/>
    </source>
</evidence>
<accession>A0A0A9Y7T0</accession>
<organism evidence="7">
    <name type="scientific">Lygus hesperus</name>
    <name type="common">Western plant bug</name>
    <dbReference type="NCBI Taxonomy" id="30085"/>
    <lineage>
        <taxon>Eukaryota</taxon>
        <taxon>Metazoa</taxon>
        <taxon>Ecdysozoa</taxon>
        <taxon>Arthropoda</taxon>
        <taxon>Hexapoda</taxon>
        <taxon>Insecta</taxon>
        <taxon>Pterygota</taxon>
        <taxon>Neoptera</taxon>
        <taxon>Paraneoptera</taxon>
        <taxon>Hemiptera</taxon>
        <taxon>Heteroptera</taxon>
        <taxon>Panheteroptera</taxon>
        <taxon>Cimicomorpha</taxon>
        <taxon>Miridae</taxon>
        <taxon>Mirini</taxon>
        <taxon>Lygus</taxon>
    </lineage>
</organism>
<reference evidence="8" key="3">
    <citation type="journal article" date="2016" name="Gigascience">
        <title>De novo construction of an expanded transcriptome assembly for the western tarnished plant bug, Lygus hesperus.</title>
        <authorList>
            <person name="Tassone E.E."/>
            <person name="Geib S.M."/>
            <person name="Hall B."/>
            <person name="Fabrick J.A."/>
            <person name="Brent C.S."/>
            <person name="Hull J.J."/>
        </authorList>
    </citation>
    <scope>NUCLEOTIDE SEQUENCE</scope>
</reference>
<dbReference type="FunFam" id="3.30.1330.30:FF:000001">
    <property type="entry name" value="60S ribosomal protein L30"/>
    <property type="match status" value="1"/>
</dbReference>
<dbReference type="Gene3D" id="3.30.1330.30">
    <property type="match status" value="1"/>
</dbReference>
<sequence>MANKKGKRGSESINAKLALAMKSGKYTLGAKSTMKKLRNGLCQAVIMSSNCPSVLRAQIEYYSLLSKCIVYTHNGNNNDLGTACGRLFPISVLSIIDPGDSDIVDVLRQSM</sequence>
<dbReference type="Pfam" id="PF01248">
    <property type="entry name" value="Ribosomal_L7Ae"/>
    <property type="match status" value="1"/>
</dbReference>
<gene>
    <name evidence="7" type="primary">RPL30C</name>
    <name evidence="7" type="ORF">CM83_100583</name>
    <name evidence="8" type="ORF">g.3986</name>
</gene>
<keyword evidence="3" id="KW-0687">Ribonucleoprotein</keyword>
<feature type="domain" description="Ribosomal protein eL8/eL30/eS12/Gadd45" evidence="6">
    <location>
        <begin position="12"/>
        <end position="104"/>
    </location>
</feature>
<dbReference type="HAMAP" id="MF_00481">
    <property type="entry name" value="Ribosomal_eL30"/>
    <property type="match status" value="1"/>
</dbReference>
<dbReference type="PROSITE" id="PS00709">
    <property type="entry name" value="RIBOSOMAL_L30E_1"/>
    <property type="match status" value="1"/>
</dbReference>
<dbReference type="AlphaFoldDB" id="A0A0A9Y7T0"/>
<dbReference type="SUPFAM" id="SSF55315">
    <property type="entry name" value="L30e-like"/>
    <property type="match status" value="1"/>
</dbReference>
<protein>
    <recommendedName>
        <fullName evidence="4">Large ribosomal subunit protein eL30</fullName>
    </recommendedName>
    <alternativeName>
        <fullName evidence="5">60S ribosomal protein L30</fullName>
    </alternativeName>
</protein>
<dbReference type="InterPro" id="IPR000231">
    <property type="entry name" value="Ribosomal_eL30"/>
</dbReference>
<dbReference type="InterPro" id="IPR022991">
    <property type="entry name" value="Ribosomal_eL30_CS"/>
</dbReference>
<evidence type="ECO:0000256" key="1">
    <source>
        <dbReference type="ARBA" id="ARBA00007326"/>
    </source>
</evidence>
<dbReference type="GO" id="GO:0022625">
    <property type="term" value="C:cytosolic large ribosomal subunit"/>
    <property type="evidence" value="ECO:0007669"/>
    <property type="project" value="InterPro"/>
</dbReference>
<dbReference type="NCBIfam" id="NF002172">
    <property type="entry name" value="PRK01018.1"/>
    <property type="match status" value="1"/>
</dbReference>
<dbReference type="InterPro" id="IPR004038">
    <property type="entry name" value="Ribosomal_eL8/eL30/eS12/Gad45"/>
</dbReference>
<dbReference type="EMBL" id="GDHC01005500">
    <property type="protein sequence ID" value="JAQ13129.1"/>
    <property type="molecule type" value="Transcribed_RNA"/>
</dbReference>
<dbReference type="InterPro" id="IPR029064">
    <property type="entry name" value="Ribosomal_eL30-like_sf"/>
</dbReference>
<dbReference type="PROSITE" id="PS00993">
    <property type="entry name" value="RIBOSOMAL_L30E_2"/>
    <property type="match status" value="1"/>
</dbReference>
<evidence type="ECO:0000259" key="6">
    <source>
        <dbReference type="Pfam" id="PF01248"/>
    </source>
</evidence>
<comment type="similarity">
    <text evidence="1">Belongs to the eukaryotic ribosomal protein eL30 family.</text>
</comment>
<dbReference type="PANTHER" id="PTHR11449">
    <property type="entry name" value="RIBOSOMAL PROTEIN L30"/>
    <property type="match status" value="1"/>
</dbReference>
<evidence type="ECO:0000256" key="4">
    <source>
        <dbReference type="ARBA" id="ARBA00035231"/>
    </source>
</evidence>
<proteinExistence type="inferred from homology"/>
<reference evidence="7" key="2">
    <citation type="submission" date="2014-07" db="EMBL/GenBank/DDBJ databases">
        <authorList>
            <person name="Hull J."/>
        </authorList>
    </citation>
    <scope>NUCLEOTIDE SEQUENCE</scope>
</reference>
<evidence type="ECO:0000313" key="8">
    <source>
        <dbReference type="EMBL" id="JAQ13129.1"/>
    </source>
</evidence>
<name>A0A0A9Y7T0_LYGHE</name>
<evidence type="ECO:0000256" key="2">
    <source>
        <dbReference type="ARBA" id="ARBA00022980"/>
    </source>
</evidence>